<name>A0A0F8XGJ4_9ZZZZ</name>
<organism evidence="1">
    <name type="scientific">marine sediment metagenome</name>
    <dbReference type="NCBI Taxonomy" id="412755"/>
    <lineage>
        <taxon>unclassified sequences</taxon>
        <taxon>metagenomes</taxon>
        <taxon>ecological metagenomes</taxon>
    </lineage>
</organism>
<proteinExistence type="predicted"/>
<dbReference type="EMBL" id="LAZR01070409">
    <property type="protein sequence ID" value="KKK41304.1"/>
    <property type="molecule type" value="Genomic_DNA"/>
</dbReference>
<sequence>IKELLRNIKTSLEQIRDGQCKILNGEFKLPIKPNKVEDKE</sequence>
<reference evidence="1" key="1">
    <citation type="journal article" date="2015" name="Nature">
        <title>Complex archaea that bridge the gap between prokaryotes and eukaryotes.</title>
        <authorList>
            <person name="Spang A."/>
            <person name="Saw J.H."/>
            <person name="Jorgensen S.L."/>
            <person name="Zaremba-Niedzwiedzka K."/>
            <person name="Martijn J."/>
            <person name="Lind A.E."/>
            <person name="van Eijk R."/>
            <person name="Schleper C."/>
            <person name="Guy L."/>
            <person name="Ettema T.J."/>
        </authorList>
    </citation>
    <scope>NUCLEOTIDE SEQUENCE</scope>
</reference>
<comment type="caution">
    <text evidence="1">The sequence shown here is derived from an EMBL/GenBank/DDBJ whole genome shotgun (WGS) entry which is preliminary data.</text>
</comment>
<feature type="non-terminal residue" evidence="1">
    <location>
        <position position="1"/>
    </location>
</feature>
<accession>A0A0F8XGJ4</accession>
<protein>
    <submittedName>
        <fullName evidence="1">Uncharacterized protein</fullName>
    </submittedName>
</protein>
<dbReference type="AlphaFoldDB" id="A0A0F8XGJ4"/>
<gene>
    <name evidence="1" type="ORF">LCGC14_2741930</name>
</gene>
<evidence type="ECO:0000313" key="1">
    <source>
        <dbReference type="EMBL" id="KKK41304.1"/>
    </source>
</evidence>